<dbReference type="InterPro" id="IPR007345">
    <property type="entry name" value="Polysacch_pyruvyl_Trfase"/>
</dbReference>
<dbReference type="Proteomes" id="UP000234849">
    <property type="component" value="Unassembled WGS sequence"/>
</dbReference>
<proteinExistence type="predicted"/>
<comment type="caution">
    <text evidence="2">The sequence shown here is derived from an EMBL/GenBank/DDBJ whole genome shotgun (WGS) entry which is preliminary data.</text>
</comment>
<accession>A0A2N5NJ23</accession>
<dbReference type="AlphaFoldDB" id="A0A2N5NJ23"/>
<dbReference type="Pfam" id="PF04230">
    <property type="entry name" value="PS_pyruv_trans"/>
    <property type="match status" value="1"/>
</dbReference>
<evidence type="ECO:0000313" key="2">
    <source>
        <dbReference type="EMBL" id="PLT55865.1"/>
    </source>
</evidence>
<dbReference type="EMBL" id="NIHM01000007">
    <property type="protein sequence ID" value="PLT55865.1"/>
    <property type="molecule type" value="Genomic_DNA"/>
</dbReference>
<evidence type="ECO:0000313" key="3">
    <source>
        <dbReference type="Proteomes" id="UP000234849"/>
    </source>
</evidence>
<evidence type="ECO:0000259" key="1">
    <source>
        <dbReference type="Pfam" id="PF04230"/>
    </source>
</evidence>
<protein>
    <recommendedName>
        <fullName evidence="1">Polysaccharide pyruvyl transferase domain-containing protein</fullName>
    </recommendedName>
</protein>
<gene>
    <name evidence="2" type="ORF">CDL18_06710</name>
</gene>
<name>A0A2N5NJ23_MEDGN</name>
<dbReference type="RefSeq" id="WP_101879497.1">
    <property type="nucleotide sequence ID" value="NZ_NIHM01000007.1"/>
</dbReference>
<feature type="domain" description="Polysaccharide pyruvyl transferase" evidence="1">
    <location>
        <begin position="60"/>
        <end position="196"/>
    </location>
</feature>
<organism evidence="2 3">
    <name type="scientific">Mediterraneibacter gnavus</name>
    <name type="common">Ruminococcus gnavus</name>
    <dbReference type="NCBI Taxonomy" id="33038"/>
    <lineage>
        <taxon>Bacteria</taxon>
        <taxon>Bacillati</taxon>
        <taxon>Bacillota</taxon>
        <taxon>Clostridia</taxon>
        <taxon>Lachnospirales</taxon>
        <taxon>Lachnospiraceae</taxon>
        <taxon>Mediterraneibacter</taxon>
    </lineage>
</organism>
<reference evidence="2 3" key="1">
    <citation type="journal article" date="2017" name="Genome Med.">
        <title>A novel Ruminococcus gnavus clade enriched in inflammatory bowel disease patients.</title>
        <authorList>
            <person name="Hall A.B."/>
            <person name="Yassour M."/>
            <person name="Sauk J."/>
            <person name="Garner A."/>
            <person name="Jiang X."/>
            <person name="Arthur T."/>
            <person name="Lagoudas G.K."/>
            <person name="Vatanen T."/>
            <person name="Fornelos N."/>
            <person name="Wilson R."/>
            <person name="Bertha M."/>
            <person name="Cohen M."/>
            <person name="Garber J."/>
            <person name="Khalili H."/>
            <person name="Gevers D."/>
            <person name="Ananthakrishnan A.N."/>
            <person name="Kugathasan S."/>
            <person name="Lander E.S."/>
            <person name="Blainey P."/>
            <person name="Vlamakis H."/>
            <person name="Xavier R.J."/>
            <person name="Huttenhower C."/>
        </authorList>
    </citation>
    <scope>NUCLEOTIDE SEQUENCE [LARGE SCALE GENOMIC DNA]</scope>
    <source>
        <strain evidence="2 3">RJX1118</strain>
    </source>
</reference>
<sequence>MDKSGKNNAGGVQNVGDWLSLIIVEKVAAQYGIDIYKKVSKTKHLYAIGSILLGWQDATIWGSGFLHDPTTSKLFNEYAFLHRHFHKTDIRAVRGPESRRILLKMGLPCPEIYGDPALLLPYFYTPQKLEKKEYAFVPHFNEWEKYSKHENVIATFNNNWKAFVDKIYSSELVISSSLHGVILAEAYGKPAVLMENTATTDYFKYQDYYTATGRTNFPIASSINEALSIHVEKPDNDLMKKLQQDLLSSFPVDLYE</sequence>